<evidence type="ECO:0008006" key="2">
    <source>
        <dbReference type="Google" id="ProtNLM"/>
    </source>
</evidence>
<organism evidence="1">
    <name type="scientific">marine sediment metagenome</name>
    <dbReference type="NCBI Taxonomy" id="412755"/>
    <lineage>
        <taxon>unclassified sequences</taxon>
        <taxon>metagenomes</taxon>
        <taxon>ecological metagenomes</taxon>
    </lineage>
</organism>
<dbReference type="InterPro" id="IPR036369">
    <property type="entry name" value="HIPIP_sf"/>
</dbReference>
<dbReference type="SUPFAM" id="SSF57652">
    <property type="entry name" value="HIPIP (high potential iron protein)"/>
    <property type="match status" value="1"/>
</dbReference>
<dbReference type="GO" id="GO:0019646">
    <property type="term" value="P:aerobic electron transport chain"/>
    <property type="evidence" value="ECO:0007669"/>
    <property type="project" value="InterPro"/>
</dbReference>
<reference evidence="1" key="1">
    <citation type="journal article" date="2015" name="Nature">
        <title>Complex archaea that bridge the gap between prokaryotes and eukaryotes.</title>
        <authorList>
            <person name="Spang A."/>
            <person name="Saw J.H."/>
            <person name="Jorgensen S.L."/>
            <person name="Zaremba-Niedzwiedzka K."/>
            <person name="Martijn J."/>
            <person name="Lind A.E."/>
            <person name="van Eijk R."/>
            <person name="Schleper C."/>
            <person name="Guy L."/>
            <person name="Ettema T.J."/>
        </authorList>
    </citation>
    <scope>NUCLEOTIDE SEQUENCE</scope>
</reference>
<dbReference type="AlphaFoldDB" id="A0A0F9LRL4"/>
<dbReference type="EMBL" id="LAZR01010425">
    <property type="protein sequence ID" value="KKM67005.1"/>
    <property type="molecule type" value="Genomic_DNA"/>
</dbReference>
<evidence type="ECO:0000313" key="1">
    <source>
        <dbReference type="EMBL" id="KKM67005.1"/>
    </source>
</evidence>
<accession>A0A0F9LRL4</accession>
<gene>
    <name evidence="1" type="ORF">LCGC14_1475450</name>
</gene>
<proteinExistence type="predicted"/>
<dbReference type="Gene3D" id="4.10.490.10">
    <property type="entry name" value="High potential iron-sulphur protein"/>
    <property type="match status" value="1"/>
</dbReference>
<comment type="caution">
    <text evidence="1">The sequence shown here is derived from an EMBL/GenBank/DDBJ whole genome shotgun (WGS) entry which is preliminary data.</text>
</comment>
<protein>
    <recommendedName>
        <fullName evidence="2">High potential iron-sulfur proteins family profile domain-containing protein</fullName>
    </recommendedName>
</protein>
<sequence length="118" mass="13502">MTGNLGVRRFQRGTLRALTPLRNALGIVNPDTLKQIRRELRAEVASQGKFSKLKVLYFPFTPFPPGVWLYDCVNCEFYQQQRTCEIVEGNILPTGWCGFWVSRVGDKPLNWVKEALSP</sequence>
<dbReference type="GO" id="GO:0009055">
    <property type="term" value="F:electron transfer activity"/>
    <property type="evidence" value="ECO:0007669"/>
    <property type="project" value="InterPro"/>
</dbReference>
<name>A0A0F9LRL4_9ZZZZ</name>